<reference evidence="1 2" key="1">
    <citation type="submission" date="2019-03" db="EMBL/GenBank/DDBJ databases">
        <title>Subsurface microbial communities from deep shales in Ohio and West Virginia, USA.</title>
        <authorList>
            <person name="Wrighton K."/>
        </authorList>
    </citation>
    <scope>NUCLEOTIDE SEQUENCE [LARGE SCALE GENOMIC DNA]</scope>
    <source>
        <strain evidence="1 2">MSL 6dP</strain>
    </source>
</reference>
<dbReference type="STRING" id="926561.GCA_000379025_03072"/>
<name>A0A4R8GIL5_9FIRM</name>
<sequence>MILINKNHLNVELDSNISLGSMSSIIYSKLTEWDYKFNSSSKAQFLEEADILVTSISFILGTITTGFLKQIGEEVWYNVKNIFYNCEKEKRIPGFKFKFNYEDIDVTVELESEDPEVLENVLNNLNVILKQVLKEEDHISEMKFRLDKDSERLIRID</sequence>
<keyword evidence="2" id="KW-1185">Reference proteome</keyword>
<dbReference type="AlphaFoldDB" id="A0A4R8GIL5"/>
<comment type="caution">
    <text evidence="1">The sequence shown here is derived from an EMBL/GenBank/DDBJ whole genome shotgun (WGS) entry which is preliminary data.</text>
</comment>
<protein>
    <submittedName>
        <fullName evidence="1">Uncharacterized protein</fullName>
    </submittedName>
</protein>
<proteinExistence type="predicted"/>
<dbReference type="Proteomes" id="UP000295832">
    <property type="component" value="Unassembled WGS sequence"/>
</dbReference>
<dbReference type="EMBL" id="SOEG01000044">
    <property type="protein sequence ID" value="TDX45432.1"/>
    <property type="molecule type" value="Genomic_DNA"/>
</dbReference>
<organism evidence="1 2">
    <name type="scientific">Orenia marismortui</name>
    <dbReference type="NCBI Taxonomy" id="46469"/>
    <lineage>
        <taxon>Bacteria</taxon>
        <taxon>Bacillati</taxon>
        <taxon>Bacillota</taxon>
        <taxon>Clostridia</taxon>
        <taxon>Halanaerobiales</taxon>
        <taxon>Halobacteroidaceae</taxon>
        <taxon>Orenia</taxon>
    </lineage>
</organism>
<evidence type="ECO:0000313" key="1">
    <source>
        <dbReference type="EMBL" id="TDX45432.1"/>
    </source>
</evidence>
<accession>A0A4R8GIL5</accession>
<evidence type="ECO:0000313" key="2">
    <source>
        <dbReference type="Proteomes" id="UP000295832"/>
    </source>
</evidence>
<gene>
    <name evidence="1" type="ORF">C7959_14417</name>
</gene>